<sequence length="128" mass="14534">MVQQVTDGIKVSVETAYEGCFQRGYQLHYSFSYTIRIHNQRKRSVKLFSRFWKIHDALNDTEIVIGEGVIGEQPLLNPGQSHTYSSGCVLLAPVGSMKGHYRMRDLPENEEMKVGIPTFQLHAGFAMN</sequence>
<evidence type="ECO:0000313" key="2">
    <source>
        <dbReference type="EMBL" id="PQB03721.1"/>
    </source>
</evidence>
<proteinExistence type="predicted"/>
<dbReference type="NCBIfam" id="NF003967">
    <property type="entry name" value="PRK05461.1"/>
    <property type="match status" value="1"/>
</dbReference>
<feature type="domain" description="ApaG" evidence="1">
    <location>
        <begin position="3"/>
        <end position="128"/>
    </location>
</feature>
<accession>A0A2S7KMA2</accession>
<dbReference type="SUPFAM" id="SSF110069">
    <property type="entry name" value="ApaG-like"/>
    <property type="match status" value="1"/>
</dbReference>
<dbReference type="PROSITE" id="PS51087">
    <property type="entry name" value="APAG"/>
    <property type="match status" value="1"/>
</dbReference>
<protein>
    <submittedName>
        <fullName evidence="2">Co2+/Mg2+ efflux protein ApaG</fullName>
    </submittedName>
</protein>
<dbReference type="EMBL" id="MQUB01000001">
    <property type="protein sequence ID" value="PQB03721.1"/>
    <property type="molecule type" value="Genomic_DNA"/>
</dbReference>
<evidence type="ECO:0000259" key="1">
    <source>
        <dbReference type="PROSITE" id="PS51087"/>
    </source>
</evidence>
<dbReference type="PANTHER" id="PTHR14289">
    <property type="entry name" value="F-BOX ONLY PROTEIN 3"/>
    <property type="match status" value="1"/>
</dbReference>
<name>A0A2S7KMA2_9FLAO</name>
<dbReference type="InterPro" id="IPR036767">
    <property type="entry name" value="ApaG_sf"/>
</dbReference>
<evidence type="ECO:0000313" key="3">
    <source>
        <dbReference type="Proteomes" id="UP000239800"/>
    </source>
</evidence>
<dbReference type="OrthoDB" id="9795226at2"/>
<dbReference type="InterPro" id="IPR007474">
    <property type="entry name" value="ApaG_domain"/>
</dbReference>
<dbReference type="AlphaFoldDB" id="A0A2S7KMA2"/>
<keyword evidence="3" id="KW-1185">Reference proteome</keyword>
<dbReference type="Proteomes" id="UP000239800">
    <property type="component" value="Unassembled WGS sequence"/>
</dbReference>
<organism evidence="2 3">
    <name type="scientific">Aureitalea marina</name>
    <dbReference type="NCBI Taxonomy" id="930804"/>
    <lineage>
        <taxon>Bacteria</taxon>
        <taxon>Pseudomonadati</taxon>
        <taxon>Bacteroidota</taxon>
        <taxon>Flavobacteriia</taxon>
        <taxon>Flavobacteriales</taxon>
        <taxon>Flavobacteriaceae</taxon>
        <taxon>Aureitalea</taxon>
    </lineage>
</organism>
<dbReference type="PANTHER" id="PTHR14289:SF16">
    <property type="entry name" value="POLYMERASE DELTA-INTERACTING PROTEIN 2"/>
    <property type="match status" value="1"/>
</dbReference>
<comment type="caution">
    <text evidence="2">The sequence shown here is derived from an EMBL/GenBank/DDBJ whole genome shotgun (WGS) entry which is preliminary data.</text>
</comment>
<gene>
    <name evidence="2" type="ORF">BST85_01490</name>
</gene>
<reference evidence="2 3" key="1">
    <citation type="submission" date="2016-11" db="EMBL/GenBank/DDBJ databases">
        <title>Trade-off between light-utilization and light-protection in marine flavobacteria.</title>
        <authorList>
            <person name="Kumagai Y."/>
        </authorList>
    </citation>
    <scope>NUCLEOTIDE SEQUENCE [LARGE SCALE GENOMIC DNA]</scope>
    <source>
        <strain evidence="2 3">NBRC 107741</strain>
    </source>
</reference>
<dbReference type="RefSeq" id="WP_104811644.1">
    <property type="nucleotide sequence ID" value="NZ_MQUB01000001.1"/>
</dbReference>
<dbReference type="Pfam" id="PF04379">
    <property type="entry name" value="DUF525"/>
    <property type="match status" value="1"/>
</dbReference>
<dbReference type="Gene3D" id="2.60.40.1470">
    <property type="entry name" value="ApaG domain"/>
    <property type="match status" value="1"/>
</dbReference>
<dbReference type="GO" id="GO:0070987">
    <property type="term" value="P:error-free translesion synthesis"/>
    <property type="evidence" value="ECO:0007669"/>
    <property type="project" value="TreeGrafter"/>
</dbReference>